<dbReference type="EMBL" id="KE145361">
    <property type="protein sequence ID" value="EPE31642.1"/>
    <property type="molecule type" value="Genomic_DNA"/>
</dbReference>
<evidence type="ECO:0000256" key="1">
    <source>
        <dbReference type="SAM" id="Phobius"/>
    </source>
</evidence>
<dbReference type="RefSeq" id="XP_008081371.1">
    <property type="nucleotide sequence ID" value="XM_008083180.1"/>
</dbReference>
<proteinExistence type="predicted"/>
<feature type="transmembrane region" description="Helical" evidence="1">
    <location>
        <begin position="344"/>
        <end position="366"/>
    </location>
</feature>
<dbReference type="GeneID" id="19471439"/>
<dbReference type="HOGENOM" id="CLU_050967_0_0_1"/>
<feature type="transmembrane region" description="Helical" evidence="1">
    <location>
        <begin position="269"/>
        <end position="294"/>
    </location>
</feature>
<dbReference type="Proteomes" id="UP000016922">
    <property type="component" value="Unassembled WGS sequence"/>
</dbReference>
<protein>
    <submittedName>
        <fullName evidence="2">Uncharacterized protein</fullName>
    </submittedName>
</protein>
<evidence type="ECO:0000313" key="2">
    <source>
        <dbReference type="EMBL" id="EPE31642.1"/>
    </source>
</evidence>
<organism evidence="2 3">
    <name type="scientific">Glarea lozoyensis (strain ATCC 20868 / MF5171)</name>
    <dbReference type="NCBI Taxonomy" id="1116229"/>
    <lineage>
        <taxon>Eukaryota</taxon>
        <taxon>Fungi</taxon>
        <taxon>Dikarya</taxon>
        <taxon>Ascomycota</taxon>
        <taxon>Pezizomycotina</taxon>
        <taxon>Leotiomycetes</taxon>
        <taxon>Helotiales</taxon>
        <taxon>Helotiaceae</taxon>
        <taxon>Glarea</taxon>
    </lineage>
</organism>
<keyword evidence="3" id="KW-1185">Reference proteome</keyword>
<accession>S3CZE8</accession>
<dbReference type="eggNOG" id="ENOG502SHGP">
    <property type="taxonomic scope" value="Eukaryota"/>
</dbReference>
<feature type="transmembrane region" description="Helical" evidence="1">
    <location>
        <begin position="306"/>
        <end position="324"/>
    </location>
</feature>
<dbReference type="KEGG" id="glz:GLAREA_12398"/>
<keyword evidence="1" id="KW-1133">Transmembrane helix</keyword>
<keyword evidence="1" id="KW-0472">Membrane</keyword>
<reference evidence="2 3" key="1">
    <citation type="journal article" date="2013" name="BMC Genomics">
        <title>Genomics-driven discovery of the pneumocandin biosynthetic gene cluster in the fungus Glarea lozoyensis.</title>
        <authorList>
            <person name="Chen L."/>
            <person name="Yue Q."/>
            <person name="Zhang X."/>
            <person name="Xiang M."/>
            <person name="Wang C."/>
            <person name="Li S."/>
            <person name="Che Y."/>
            <person name="Ortiz-Lopez F.J."/>
            <person name="Bills G.F."/>
            <person name="Liu X."/>
            <person name="An Z."/>
        </authorList>
    </citation>
    <scope>NUCLEOTIDE SEQUENCE [LARGE SCALE GENOMIC DNA]</scope>
    <source>
        <strain evidence="3">ATCC 20868 / MF5171</strain>
    </source>
</reference>
<dbReference type="OrthoDB" id="4586224at2759"/>
<feature type="transmembrane region" description="Helical" evidence="1">
    <location>
        <begin position="155"/>
        <end position="174"/>
    </location>
</feature>
<sequence length="505" mass="57179">MLRILPLSIRSPAEEIELADWFLIITQCLAPLLVHILVGIPSAVYLHSSRPAWHDKITFYNPTSIIWRYFVITDRRIRAKNWNAFDMAATNARFWTGDRWDGSEYIMERSKLYLTRVADVPRIKFNSQETVETLIVAVQGMQAILNISKGFAGGWQVSIATMFFPLALIGLLRLPATFWLSEEATYTDHRSIVGVEVEGAKNQDDETYSNYRTNLDTEKLLMESPGSDSASLASKKSPSTKPLLTIRYSVEPNETPAYTAHRPNSWRGWLVRLFFLISILSLAMLSITLTLPFLNFWDVFMSVTSYIQAWFYSFMLTMTFIIVAKYSNDERTSTTTVLPCIHALWYKVYTGLLFAMMCIFFLFAALETKKSTCGAFTTFPAIFGVCPRGGRFLTSAIEVKRPGGSNGTTSVQFFDGIYRTVNNGSSITTRMIPFDGWCKGSWDDGKAEFSLPDLRLVNDTDWFQSLKNASGLQINIAPLGNTGKEFDVVANNLQNEKADHMYDYT</sequence>
<dbReference type="AlphaFoldDB" id="S3CZE8"/>
<name>S3CZE8_GLAL2</name>
<evidence type="ECO:0000313" key="3">
    <source>
        <dbReference type="Proteomes" id="UP000016922"/>
    </source>
</evidence>
<keyword evidence="1" id="KW-0812">Transmembrane</keyword>
<dbReference type="OMA" id="WHEQICQ"/>
<gene>
    <name evidence="2" type="ORF">GLAREA_12398</name>
</gene>